<accession>A0A6L7G1F1</accession>
<feature type="chain" id="PRO_5026657558" evidence="1">
    <location>
        <begin position="38"/>
        <end position="256"/>
    </location>
</feature>
<dbReference type="EMBL" id="WUMU01000003">
    <property type="protein sequence ID" value="MXN17276.1"/>
    <property type="molecule type" value="Genomic_DNA"/>
</dbReference>
<evidence type="ECO:0000256" key="1">
    <source>
        <dbReference type="SAM" id="SignalP"/>
    </source>
</evidence>
<keyword evidence="1" id="KW-0732">Signal</keyword>
<gene>
    <name evidence="2" type="ORF">GR170_05470</name>
</gene>
<reference evidence="2 3" key="1">
    <citation type="submission" date="2019-12" db="EMBL/GenBank/DDBJ databases">
        <authorList>
            <person name="Li M."/>
        </authorList>
    </citation>
    <scope>NUCLEOTIDE SEQUENCE [LARGE SCALE GENOMIC DNA]</scope>
    <source>
        <strain evidence="2 3">GBMRC 2024</strain>
    </source>
</reference>
<evidence type="ECO:0000313" key="2">
    <source>
        <dbReference type="EMBL" id="MXN17276.1"/>
    </source>
</evidence>
<comment type="caution">
    <text evidence="2">The sequence shown here is derived from an EMBL/GenBank/DDBJ whole genome shotgun (WGS) entry which is preliminary data.</text>
</comment>
<name>A0A6L7G1F1_9RHOB</name>
<feature type="signal peptide" evidence="1">
    <location>
        <begin position="1"/>
        <end position="37"/>
    </location>
</feature>
<keyword evidence="3" id="KW-1185">Reference proteome</keyword>
<protein>
    <submittedName>
        <fullName evidence="2">DUF1194 domain-containing protein</fullName>
    </submittedName>
</protein>
<dbReference type="Pfam" id="PF06707">
    <property type="entry name" value="DUF1194"/>
    <property type="match status" value="1"/>
</dbReference>
<proteinExistence type="predicted"/>
<dbReference type="Proteomes" id="UP000477911">
    <property type="component" value="Unassembled WGS sequence"/>
</dbReference>
<dbReference type="SUPFAM" id="SSF53300">
    <property type="entry name" value="vWA-like"/>
    <property type="match status" value="1"/>
</dbReference>
<dbReference type="InterPro" id="IPR010607">
    <property type="entry name" value="DUF1194"/>
</dbReference>
<organism evidence="2 3">
    <name type="scientific">Pseudooceanicola albus</name>
    <dbReference type="NCBI Taxonomy" id="2692189"/>
    <lineage>
        <taxon>Bacteria</taxon>
        <taxon>Pseudomonadati</taxon>
        <taxon>Pseudomonadota</taxon>
        <taxon>Alphaproteobacteria</taxon>
        <taxon>Rhodobacterales</taxon>
        <taxon>Paracoccaceae</taxon>
        <taxon>Pseudooceanicola</taxon>
    </lineage>
</organism>
<sequence>MGQHGKYGALVRARLRSALLALTGVASLGLGASAARAQDQTCRLALLLAMDVSASVDAREYRLQRDGTAAALSDPDVRRAILEGSGPVALAAYEWSGRQQQAVILPWIMIDSAAALDAAVATLARTQRVHVGFPTAAGYGLGFGAGMMQDAPPCLRKVIDVSGDGVNNEGFLPSLAYANFPFQDVTVNGLAILGPDRGVLDFYQNEIRHGPGAFVQIADGFDDFLRAMTLKLFRETNDMQLGALPGAPQPQPEDAG</sequence>
<evidence type="ECO:0000313" key="3">
    <source>
        <dbReference type="Proteomes" id="UP000477911"/>
    </source>
</evidence>
<dbReference type="AlphaFoldDB" id="A0A6L7G1F1"/>
<dbReference type="InterPro" id="IPR036465">
    <property type="entry name" value="vWFA_dom_sf"/>
</dbReference>